<protein>
    <submittedName>
        <fullName evidence="5">2-dehydro-3-deoxyglucarate aldolase/4-hydroxy-2-oxoheptanedioate aldolase</fullName>
    </submittedName>
</protein>
<dbReference type="RefSeq" id="WP_141819541.1">
    <property type="nucleotide sequence ID" value="NZ_BAAAIL010000001.1"/>
</dbReference>
<evidence type="ECO:0000256" key="2">
    <source>
        <dbReference type="ARBA" id="ARBA00022723"/>
    </source>
</evidence>
<sequence length="225" mass="22652">MSAPFRSPRGLWLTVLGADQLEALPLEGAGWLGVDLQHGCLEVRDLAGILRVSPVPVLARAASQDTAHLARVLDTGVAGVIVPGVGSGQEAAALVAAARIPPEGRRSTGMSRSALVGGPARPLLLAMVETAEGLAAAEDIAGCPGVDGVFVGPYDLSLSLGRPSVVDDEVVEGIRRVARVAAGAGVLAGTFSGSRELDPLLPPLDLVAVDSDVAALRLGAAALLA</sequence>
<dbReference type="Pfam" id="PF03328">
    <property type="entry name" value="HpcH_HpaI"/>
    <property type="match status" value="1"/>
</dbReference>
<keyword evidence="2" id="KW-0479">Metal-binding</keyword>
<accession>A0A543KRN9</accession>
<keyword evidence="3" id="KW-0456">Lyase</keyword>
<dbReference type="PANTHER" id="PTHR30502">
    <property type="entry name" value="2-KETO-3-DEOXY-L-RHAMNONATE ALDOLASE"/>
    <property type="match status" value="1"/>
</dbReference>
<dbReference type="EMBL" id="VFPU01000001">
    <property type="protein sequence ID" value="TQM97745.1"/>
    <property type="molecule type" value="Genomic_DNA"/>
</dbReference>
<dbReference type="InterPro" id="IPR050251">
    <property type="entry name" value="HpcH-HpaI_aldolase"/>
</dbReference>
<evidence type="ECO:0000259" key="4">
    <source>
        <dbReference type="Pfam" id="PF03328"/>
    </source>
</evidence>
<dbReference type="OrthoDB" id="3353438at2"/>
<dbReference type="Proteomes" id="UP000315133">
    <property type="component" value="Unassembled WGS sequence"/>
</dbReference>
<organism evidence="5 6">
    <name type="scientific">Ornithinimicrobium humiphilum</name>
    <dbReference type="NCBI Taxonomy" id="125288"/>
    <lineage>
        <taxon>Bacteria</taxon>
        <taxon>Bacillati</taxon>
        <taxon>Actinomycetota</taxon>
        <taxon>Actinomycetes</taxon>
        <taxon>Micrococcales</taxon>
        <taxon>Ornithinimicrobiaceae</taxon>
        <taxon>Ornithinimicrobium</taxon>
    </lineage>
</organism>
<name>A0A543KRN9_9MICO</name>
<dbReference type="PANTHER" id="PTHR30502:SF0">
    <property type="entry name" value="PHOSPHOENOLPYRUVATE CARBOXYLASE FAMILY PROTEIN"/>
    <property type="match status" value="1"/>
</dbReference>
<dbReference type="Gene3D" id="3.20.20.60">
    <property type="entry name" value="Phosphoenolpyruvate-binding domains"/>
    <property type="match status" value="1"/>
</dbReference>
<dbReference type="AlphaFoldDB" id="A0A543KRN9"/>
<feature type="domain" description="HpcH/HpaI aldolase/citrate lyase" evidence="4">
    <location>
        <begin position="10"/>
        <end position="188"/>
    </location>
</feature>
<dbReference type="InterPro" id="IPR015813">
    <property type="entry name" value="Pyrv/PenolPyrv_kinase-like_dom"/>
</dbReference>
<dbReference type="InterPro" id="IPR040442">
    <property type="entry name" value="Pyrv_kinase-like_dom_sf"/>
</dbReference>
<evidence type="ECO:0000256" key="3">
    <source>
        <dbReference type="ARBA" id="ARBA00023239"/>
    </source>
</evidence>
<evidence type="ECO:0000313" key="6">
    <source>
        <dbReference type="Proteomes" id="UP000315133"/>
    </source>
</evidence>
<dbReference type="GO" id="GO:0016832">
    <property type="term" value="F:aldehyde-lyase activity"/>
    <property type="evidence" value="ECO:0007669"/>
    <property type="project" value="TreeGrafter"/>
</dbReference>
<dbReference type="GO" id="GO:0005737">
    <property type="term" value="C:cytoplasm"/>
    <property type="evidence" value="ECO:0007669"/>
    <property type="project" value="TreeGrafter"/>
</dbReference>
<gene>
    <name evidence="5" type="ORF">FB476_2670</name>
</gene>
<comment type="caution">
    <text evidence="5">The sequence shown here is derived from an EMBL/GenBank/DDBJ whole genome shotgun (WGS) entry which is preliminary data.</text>
</comment>
<reference evidence="5 6" key="1">
    <citation type="submission" date="2019-06" db="EMBL/GenBank/DDBJ databases">
        <title>Sequencing the genomes of 1000 actinobacteria strains.</title>
        <authorList>
            <person name="Klenk H.-P."/>
        </authorList>
    </citation>
    <scope>NUCLEOTIDE SEQUENCE [LARGE SCALE GENOMIC DNA]</scope>
    <source>
        <strain evidence="5 6">DSM 12362</strain>
    </source>
</reference>
<dbReference type="SUPFAM" id="SSF51621">
    <property type="entry name" value="Phosphoenolpyruvate/pyruvate domain"/>
    <property type="match status" value="1"/>
</dbReference>
<dbReference type="InterPro" id="IPR005000">
    <property type="entry name" value="Aldolase/citrate-lyase_domain"/>
</dbReference>
<proteinExistence type="inferred from homology"/>
<evidence type="ECO:0000256" key="1">
    <source>
        <dbReference type="ARBA" id="ARBA00005568"/>
    </source>
</evidence>
<evidence type="ECO:0000313" key="5">
    <source>
        <dbReference type="EMBL" id="TQM97745.1"/>
    </source>
</evidence>
<comment type="similarity">
    <text evidence="1">Belongs to the HpcH/HpaI aldolase family.</text>
</comment>
<dbReference type="GO" id="GO:0046872">
    <property type="term" value="F:metal ion binding"/>
    <property type="evidence" value="ECO:0007669"/>
    <property type="project" value="UniProtKB-KW"/>
</dbReference>
<keyword evidence="6" id="KW-1185">Reference proteome</keyword>